<evidence type="ECO:0000313" key="1">
    <source>
        <dbReference type="EMBL" id="MFC3516904.1"/>
    </source>
</evidence>
<protein>
    <submittedName>
        <fullName evidence="1">Uncharacterized protein</fullName>
    </submittedName>
</protein>
<organism evidence="1 2">
    <name type="scientific">Amycolatopsis halotolerans</name>
    <dbReference type="NCBI Taxonomy" id="330083"/>
    <lineage>
        <taxon>Bacteria</taxon>
        <taxon>Bacillati</taxon>
        <taxon>Actinomycetota</taxon>
        <taxon>Actinomycetes</taxon>
        <taxon>Pseudonocardiales</taxon>
        <taxon>Pseudonocardiaceae</taxon>
        <taxon>Amycolatopsis</taxon>
    </lineage>
</organism>
<sequence length="51" mass="5468">MVICVCLFGREVFSFSLAREDSSVSLALGSVAELAEDDDRDDDVPCGFALP</sequence>
<dbReference type="Proteomes" id="UP001595764">
    <property type="component" value="Unassembled WGS sequence"/>
</dbReference>
<dbReference type="RefSeq" id="WP_377870237.1">
    <property type="nucleotide sequence ID" value="NZ_JBHMAY010000021.1"/>
</dbReference>
<reference evidence="2" key="1">
    <citation type="journal article" date="2019" name="Int. J. Syst. Evol. Microbiol.">
        <title>The Global Catalogue of Microorganisms (GCM) 10K type strain sequencing project: providing services to taxonomists for standard genome sequencing and annotation.</title>
        <authorList>
            <consortium name="The Broad Institute Genomics Platform"/>
            <consortium name="The Broad Institute Genome Sequencing Center for Infectious Disease"/>
            <person name="Wu L."/>
            <person name="Ma J."/>
        </authorList>
    </citation>
    <scope>NUCLEOTIDE SEQUENCE [LARGE SCALE GENOMIC DNA]</scope>
    <source>
        <strain evidence="2">CGMCC 4.7682</strain>
    </source>
</reference>
<proteinExistence type="predicted"/>
<dbReference type="EMBL" id="JBHRWI010000070">
    <property type="protein sequence ID" value="MFC3516904.1"/>
    <property type="molecule type" value="Genomic_DNA"/>
</dbReference>
<name>A0ABV7QWS8_9PSEU</name>
<gene>
    <name evidence="1" type="ORF">ACFORO_42555</name>
</gene>
<accession>A0ABV7QWS8</accession>
<comment type="caution">
    <text evidence="1">The sequence shown here is derived from an EMBL/GenBank/DDBJ whole genome shotgun (WGS) entry which is preliminary data.</text>
</comment>
<keyword evidence="2" id="KW-1185">Reference proteome</keyword>
<evidence type="ECO:0000313" key="2">
    <source>
        <dbReference type="Proteomes" id="UP001595764"/>
    </source>
</evidence>